<reference evidence="7 8" key="1">
    <citation type="submission" date="2017-09" db="EMBL/GenBank/DDBJ databases">
        <title>Depth-based differentiation of microbial function through sediment-hosted aquifers and enrichment of novel symbionts in the deep terrestrial subsurface.</title>
        <authorList>
            <person name="Probst A.J."/>
            <person name="Ladd B."/>
            <person name="Jarett J.K."/>
            <person name="Geller-Mcgrath D.E."/>
            <person name="Sieber C.M."/>
            <person name="Emerson J.B."/>
            <person name="Anantharaman K."/>
            <person name="Thomas B.C."/>
            <person name="Malmstrom R."/>
            <person name="Stieglmeier M."/>
            <person name="Klingl A."/>
            <person name="Woyke T."/>
            <person name="Ryan C.M."/>
            <person name="Banfield J.F."/>
        </authorList>
    </citation>
    <scope>NUCLEOTIDE SEQUENCE [LARGE SCALE GENOMIC DNA]</scope>
    <source>
        <strain evidence="7">CG11_big_fil_rev_8_21_14_0_20_36_8</strain>
    </source>
</reference>
<feature type="region of interest" description="Phosphopantothenate--cysteine ligase" evidence="3">
    <location>
        <begin position="194"/>
        <end position="406"/>
    </location>
</feature>
<protein>
    <recommendedName>
        <fullName evidence="3">Coenzyme A biosynthesis bifunctional protein CoaBC</fullName>
    </recommendedName>
    <alternativeName>
        <fullName evidence="3">DNA/pantothenate metabolism flavoprotein</fullName>
    </alternativeName>
    <alternativeName>
        <fullName evidence="3">Phosphopantothenoylcysteine synthetase/decarboxylase</fullName>
        <shortName evidence="3">PPCS-PPCDC</shortName>
    </alternativeName>
    <domain>
        <recommendedName>
            <fullName evidence="3">Phosphopantothenoylcysteine decarboxylase</fullName>
            <shortName evidence="3">PPC decarboxylase</shortName>
            <shortName evidence="3">PPC-DC</shortName>
            <ecNumber evidence="3">4.1.1.36</ecNumber>
        </recommendedName>
        <alternativeName>
            <fullName evidence="3">CoaC</fullName>
        </alternativeName>
    </domain>
    <domain>
        <recommendedName>
            <fullName evidence="3">Phosphopantothenate--cysteine ligase</fullName>
            <ecNumber evidence="3">6.3.2.5</ecNumber>
        </recommendedName>
        <alternativeName>
            <fullName evidence="3">CoaB</fullName>
        </alternativeName>
        <alternativeName>
            <fullName evidence="3">Phosphopantothenoylcysteine synthetase</fullName>
            <shortName evidence="3">PPC synthetase</shortName>
            <shortName evidence="3">PPC-S</shortName>
        </alternativeName>
    </domain>
</protein>
<dbReference type="InterPro" id="IPR007085">
    <property type="entry name" value="DNA/pantothenate-metab_flavo_C"/>
</dbReference>
<comment type="catalytic activity">
    <reaction evidence="3 4">
        <text>N-[(R)-4-phosphopantothenoyl]-L-cysteine + H(+) = (R)-4'-phosphopantetheine + CO2</text>
        <dbReference type="Rhea" id="RHEA:16793"/>
        <dbReference type="ChEBI" id="CHEBI:15378"/>
        <dbReference type="ChEBI" id="CHEBI:16526"/>
        <dbReference type="ChEBI" id="CHEBI:59458"/>
        <dbReference type="ChEBI" id="CHEBI:61723"/>
        <dbReference type="EC" id="4.1.1.36"/>
    </reaction>
</comment>
<feature type="active site" description="Proton donor" evidence="3">
    <location>
        <position position="161"/>
    </location>
</feature>
<comment type="similarity">
    <text evidence="3 4">In the N-terminal section; belongs to the HFCD (homo-oligomeric flavin containing Cys decarboxylase) superfamily.</text>
</comment>
<comment type="similarity">
    <text evidence="3 4">In the C-terminal section; belongs to the PPC synthetase family.</text>
</comment>
<comment type="catalytic activity">
    <reaction evidence="3 4">
        <text>(R)-4'-phosphopantothenate + L-cysteine + CTP = N-[(R)-4-phosphopantothenoyl]-L-cysteine + CMP + diphosphate + H(+)</text>
        <dbReference type="Rhea" id="RHEA:19397"/>
        <dbReference type="ChEBI" id="CHEBI:10986"/>
        <dbReference type="ChEBI" id="CHEBI:15378"/>
        <dbReference type="ChEBI" id="CHEBI:33019"/>
        <dbReference type="ChEBI" id="CHEBI:35235"/>
        <dbReference type="ChEBI" id="CHEBI:37563"/>
        <dbReference type="ChEBI" id="CHEBI:59458"/>
        <dbReference type="ChEBI" id="CHEBI:60377"/>
        <dbReference type="EC" id="6.3.2.5"/>
    </reaction>
</comment>
<sequence>MSNIVIGVSSGIAAYKISDLIKKLIKSGHCINVIMTKNSVHLISPGKVEELTGNKVFLNLFEENFTPEKILDERKVDHIEVAKNADLFIVAPATANTTAKLAMGVADDFLTTAILATTAPVLICPSMNTNMWNHPATQKNLKQIQSFGYEILFPTTGKLACGTHGIGRLPETKKIEQTIQIILSRKKILNGQKVIITSGGTTEPIDDARVITNRSSGKMGKALAEAAYRYGANTTFIRSDRSIKSSHPIKQVIFTTSAELEEILLHEVKNADIIFHAAAVSDFIPNKVDGKINSDKRLEIEFEPTGKIINKIKNINSKCILVAFKAVSTSDESEIKVKTDKLFKNSHADYIIVNNISRTDIGFESDENEVQILGKDGEIKFIPINSKEAIAREIVEKIFKTDQLSK</sequence>
<feature type="domain" description="Flavoprotein" evidence="5">
    <location>
        <begin position="3"/>
        <end position="177"/>
    </location>
</feature>
<dbReference type="GO" id="GO:0071513">
    <property type="term" value="C:phosphopantothenoylcysteine decarboxylase complex"/>
    <property type="evidence" value="ECO:0007669"/>
    <property type="project" value="TreeGrafter"/>
</dbReference>
<comment type="cofactor">
    <cofactor evidence="3">
        <name>FMN</name>
        <dbReference type="ChEBI" id="CHEBI:58210"/>
    </cofactor>
    <text evidence="3">Binds 1 FMN per subunit.</text>
</comment>
<gene>
    <name evidence="3 7" type="primary">coaBC</name>
    <name evidence="7" type="ORF">COV58_00780</name>
</gene>
<dbReference type="Gene3D" id="3.40.50.1950">
    <property type="entry name" value="Flavin prenyltransferase-like"/>
    <property type="match status" value="1"/>
</dbReference>
<dbReference type="InterPro" id="IPR003382">
    <property type="entry name" value="Flavoprotein"/>
</dbReference>
<dbReference type="HAMAP" id="MF_02225">
    <property type="entry name" value="CoaBC"/>
    <property type="match status" value="1"/>
</dbReference>
<dbReference type="InterPro" id="IPR005252">
    <property type="entry name" value="CoaBC"/>
</dbReference>
<keyword evidence="3" id="KW-0479">Metal-binding</keyword>
<dbReference type="GO" id="GO:0015941">
    <property type="term" value="P:pantothenate catabolic process"/>
    <property type="evidence" value="ECO:0007669"/>
    <property type="project" value="InterPro"/>
</dbReference>
<dbReference type="Pfam" id="PF04127">
    <property type="entry name" value="DFP"/>
    <property type="match status" value="1"/>
</dbReference>
<dbReference type="EC" id="4.1.1.36" evidence="3"/>
<comment type="caution">
    <text evidence="3">Lacks conserved residue(s) required for the propagation of feature annotation.</text>
</comment>
<dbReference type="GO" id="GO:0046872">
    <property type="term" value="F:metal ion binding"/>
    <property type="evidence" value="ECO:0007669"/>
    <property type="project" value="UniProtKB-KW"/>
</dbReference>
<dbReference type="Proteomes" id="UP000231056">
    <property type="component" value="Unassembled WGS sequence"/>
</dbReference>
<evidence type="ECO:0000313" key="8">
    <source>
        <dbReference type="Proteomes" id="UP000231056"/>
    </source>
</evidence>
<dbReference type="GO" id="GO:0004633">
    <property type="term" value="F:phosphopantothenoylcysteine decarboxylase activity"/>
    <property type="evidence" value="ECO:0007669"/>
    <property type="project" value="UniProtKB-UniRule"/>
</dbReference>
<dbReference type="AlphaFoldDB" id="A0A2M6IVF8"/>
<evidence type="ECO:0000256" key="1">
    <source>
        <dbReference type="ARBA" id="ARBA00022793"/>
    </source>
</evidence>
<evidence type="ECO:0000256" key="4">
    <source>
        <dbReference type="RuleBase" id="RU364078"/>
    </source>
</evidence>
<comment type="function">
    <text evidence="4">Catalyzes two steps in the biosynthesis of coenzyme A. In the first step cysteine is conjugated to 4'-phosphopantothenate to form 4-phosphopantothenoylcysteine, in the latter compound is decarboxylated to form 4'-phosphopantotheine.</text>
</comment>
<dbReference type="GO" id="GO:0015937">
    <property type="term" value="P:coenzyme A biosynthetic process"/>
    <property type="evidence" value="ECO:0007669"/>
    <property type="project" value="UniProtKB-UniRule"/>
</dbReference>
<comment type="pathway">
    <text evidence="3 4">Cofactor biosynthesis; coenzyme A biosynthesis; CoA from (R)-pantothenate: step 3/5.</text>
</comment>
<feature type="binding site" evidence="3">
    <location>
        <position position="282"/>
    </location>
    <ligand>
        <name>CTP</name>
        <dbReference type="ChEBI" id="CHEBI:37563"/>
    </ligand>
</feature>
<evidence type="ECO:0000256" key="3">
    <source>
        <dbReference type="HAMAP-Rule" id="MF_02225"/>
    </source>
</evidence>
<keyword evidence="3 4" id="KW-0436">Ligase</keyword>
<dbReference type="PANTHER" id="PTHR14359">
    <property type="entry name" value="HOMO-OLIGOMERIC FLAVIN CONTAINING CYS DECARBOXYLASE FAMILY"/>
    <property type="match status" value="1"/>
</dbReference>
<dbReference type="InterPro" id="IPR036551">
    <property type="entry name" value="Flavin_trans-like"/>
</dbReference>
<dbReference type="Pfam" id="PF02441">
    <property type="entry name" value="Flavoprotein"/>
    <property type="match status" value="1"/>
</dbReference>
<comment type="cofactor">
    <cofactor evidence="3">
        <name>Mg(2+)</name>
        <dbReference type="ChEBI" id="CHEBI:18420"/>
    </cofactor>
</comment>
<dbReference type="PANTHER" id="PTHR14359:SF6">
    <property type="entry name" value="PHOSPHOPANTOTHENOYLCYSTEINE DECARBOXYLASE"/>
    <property type="match status" value="1"/>
</dbReference>
<dbReference type="UniPathway" id="UPA00241">
    <property type="reaction ID" value="UER00353"/>
</dbReference>
<comment type="function">
    <text evidence="3">Catalyzes two sequential steps in the biosynthesis of coenzyme A. In the first step cysteine is conjugated to 4'-phosphopantothenate to form 4-phosphopantothenoylcysteine. In the second step the latter compound is decarboxylated to form 4'-phosphopantotheine.</text>
</comment>
<dbReference type="GO" id="GO:0004632">
    <property type="term" value="F:phosphopantothenate--cysteine ligase activity"/>
    <property type="evidence" value="ECO:0007669"/>
    <property type="project" value="UniProtKB-UniRule"/>
</dbReference>
<feature type="binding site" evidence="3">
    <location>
        <position position="324"/>
    </location>
    <ligand>
        <name>CTP</name>
        <dbReference type="ChEBI" id="CHEBI:37563"/>
    </ligand>
</feature>
<keyword evidence="3 4" id="KW-0288">FMN</keyword>
<keyword evidence="1 3" id="KW-0210">Decarboxylase</keyword>
<keyword evidence="2 3" id="KW-0456">Lyase</keyword>
<evidence type="ECO:0000259" key="6">
    <source>
        <dbReference type="Pfam" id="PF04127"/>
    </source>
</evidence>
<comment type="caution">
    <text evidence="7">The sequence shown here is derived from an EMBL/GenBank/DDBJ whole genome shotgun (WGS) entry which is preliminary data.</text>
</comment>
<dbReference type="InterPro" id="IPR035929">
    <property type="entry name" value="CoaB-like_sf"/>
</dbReference>
<evidence type="ECO:0000256" key="2">
    <source>
        <dbReference type="ARBA" id="ARBA00023239"/>
    </source>
</evidence>
<comment type="pathway">
    <text evidence="3 4">Cofactor biosynthesis; coenzyme A biosynthesis; CoA from (R)-pantothenate: step 2/5.</text>
</comment>
<evidence type="ECO:0000313" key="7">
    <source>
        <dbReference type="EMBL" id="PIQ73755.1"/>
    </source>
</evidence>
<keyword evidence="3" id="KW-0460">Magnesium</keyword>
<proteinExistence type="inferred from homology"/>
<accession>A0A2M6IVF8</accession>
<feature type="region of interest" description="Phosphopantothenoylcysteine decarboxylase" evidence="3">
    <location>
        <begin position="1"/>
        <end position="193"/>
    </location>
</feature>
<keyword evidence="3" id="KW-0511">Multifunctional enzyme</keyword>
<evidence type="ECO:0000259" key="5">
    <source>
        <dbReference type="Pfam" id="PF02441"/>
    </source>
</evidence>
<name>A0A2M6IVF8_9BACT</name>
<dbReference type="SUPFAM" id="SSF52507">
    <property type="entry name" value="Homo-oligomeric flavin-containing Cys decarboxylases, HFCD"/>
    <property type="match status" value="1"/>
</dbReference>
<dbReference type="EMBL" id="PCVM01000016">
    <property type="protein sequence ID" value="PIQ73755.1"/>
    <property type="molecule type" value="Genomic_DNA"/>
</dbReference>
<feature type="domain" description="DNA/pantothenate metabolism flavoprotein C-terminal" evidence="6">
    <location>
        <begin position="189"/>
        <end position="400"/>
    </location>
</feature>
<dbReference type="NCBIfam" id="TIGR00521">
    <property type="entry name" value="coaBC_dfp"/>
    <property type="match status" value="1"/>
</dbReference>
<organism evidence="7 8">
    <name type="scientific">Candidatus Roizmanbacteria bacterium CG11_big_fil_rev_8_21_14_0_20_36_8</name>
    <dbReference type="NCBI Taxonomy" id="1974856"/>
    <lineage>
        <taxon>Bacteria</taxon>
        <taxon>Candidatus Roizmaniibacteriota</taxon>
    </lineage>
</organism>
<dbReference type="Gene3D" id="3.40.50.10300">
    <property type="entry name" value="CoaB-like"/>
    <property type="match status" value="1"/>
</dbReference>
<dbReference type="SUPFAM" id="SSF102645">
    <property type="entry name" value="CoaB-like"/>
    <property type="match status" value="1"/>
</dbReference>
<dbReference type="EC" id="6.3.2.5" evidence="3"/>
<feature type="binding site" evidence="3">
    <location>
        <position position="291"/>
    </location>
    <ligand>
        <name>CTP</name>
        <dbReference type="ChEBI" id="CHEBI:37563"/>
    </ligand>
</feature>
<keyword evidence="3 4" id="KW-0285">Flavoprotein</keyword>
<dbReference type="GO" id="GO:0010181">
    <property type="term" value="F:FMN binding"/>
    <property type="evidence" value="ECO:0007669"/>
    <property type="project" value="UniProtKB-UniRule"/>
</dbReference>